<keyword evidence="3" id="KW-1185">Reference proteome</keyword>
<evidence type="ECO:0000313" key="3">
    <source>
        <dbReference type="Proteomes" id="UP000318437"/>
    </source>
</evidence>
<gene>
    <name evidence="2" type="ORF">Pla144_45380</name>
</gene>
<evidence type="ECO:0000256" key="1">
    <source>
        <dbReference type="SAM" id="Phobius"/>
    </source>
</evidence>
<organism evidence="2 3">
    <name type="scientific">Bythopirellula polymerisocia</name>
    <dbReference type="NCBI Taxonomy" id="2528003"/>
    <lineage>
        <taxon>Bacteria</taxon>
        <taxon>Pseudomonadati</taxon>
        <taxon>Planctomycetota</taxon>
        <taxon>Planctomycetia</taxon>
        <taxon>Pirellulales</taxon>
        <taxon>Lacipirellulaceae</taxon>
        <taxon>Bythopirellula</taxon>
    </lineage>
</organism>
<accession>A0A5C6CCL0</accession>
<comment type="caution">
    <text evidence="2">The sequence shown here is derived from an EMBL/GenBank/DDBJ whole genome shotgun (WGS) entry which is preliminary data.</text>
</comment>
<keyword evidence="1" id="KW-0812">Transmembrane</keyword>
<proteinExistence type="predicted"/>
<evidence type="ECO:0000313" key="2">
    <source>
        <dbReference type="EMBL" id="TWU21842.1"/>
    </source>
</evidence>
<dbReference type="EMBL" id="SJPS01000009">
    <property type="protein sequence ID" value="TWU21842.1"/>
    <property type="molecule type" value="Genomic_DNA"/>
</dbReference>
<keyword evidence="1" id="KW-0472">Membrane</keyword>
<reference evidence="2 3" key="1">
    <citation type="submission" date="2019-02" db="EMBL/GenBank/DDBJ databases">
        <title>Deep-cultivation of Planctomycetes and their phenomic and genomic characterization uncovers novel biology.</title>
        <authorList>
            <person name="Wiegand S."/>
            <person name="Jogler M."/>
            <person name="Boedeker C."/>
            <person name="Pinto D."/>
            <person name="Vollmers J."/>
            <person name="Rivas-Marin E."/>
            <person name="Kohn T."/>
            <person name="Peeters S.H."/>
            <person name="Heuer A."/>
            <person name="Rast P."/>
            <person name="Oberbeckmann S."/>
            <person name="Bunk B."/>
            <person name="Jeske O."/>
            <person name="Meyerdierks A."/>
            <person name="Storesund J.E."/>
            <person name="Kallscheuer N."/>
            <person name="Luecker S."/>
            <person name="Lage O.M."/>
            <person name="Pohl T."/>
            <person name="Merkel B.J."/>
            <person name="Hornburger P."/>
            <person name="Mueller R.-W."/>
            <person name="Bruemmer F."/>
            <person name="Labrenz M."/>
            <person name="Spormann A.M."/>
            <person name="Op Den Camp H."/>
            <person name="Overmann J."/>
            <person name="Amann R."/>
            <person name="Jetten M.S.M."/>
            <person name="Mascher T."/>
            <person name="Medema M.H."/>
            <person name="Devos D.P."/>
            <person name="Kaster A.-K."/>
            <person name="Ovreas L."/>
            <person name="Rohde M."/>
            <person name="Galperin M.Y."/>
            <person name="Jogler C."/>
        </authorList>
    </citation>
    <scope>NUCLEOTIDE SEQUENCE [LARGE SCALE GENOMIC DNA]</scope>
    <source>
        <strain evidence="2 3">Pla144</strain>
    </source>
</reference>
<dbReference type="AlphaFoldDB" id="A0A5C6CCL0"/>
<keyword evidence="1" id="KW-1133">Transmembrane helix</keyword>
<name>A0A5C6CCL0_9BACT</name>
<protein>
    <submittedName>
        <fullName evidence="2">Uncharacterized protein</fullName>
    </submittedName>
</protein>
<feature type="transmembrane region" description="Helical" evidence="1">
    <location>
        <begin position="12"/>
        <end position="35"/>
    </location>
</feature>
<sequence>MEISLSITSTEGVLAMLVGVCAFIVPTCMTICSIADGASSYLRRFRDGSEPSDETLGYHYCGRPSLRGSCGVDRIHDRGIHQRLIGRCLFLPLLAPLRYFRRCIFRCYPRLGVLLKSYSHAA</sequence>
<dbReference type="Proteomes" id="UP000318437">
    <property type="component" value="Unassembled WGS sequence"/>
</dbReference>